<dbReference type="Pfam" id="PF00347">
    <property type="entry name" value="Ribosomal_L6"/>
    <property type="match status" value="2"/>
</dbReference>
<evidence type="ECO:0000256" key="6">
    <source>
        <dbReference type="RuleBase" id="RU003870"/>
    </source>
</evidence>
<feature type="domain" description="Large ribosomal subunit protein uL6 alpha-beta" evidence="7">
    <location>
        <begin position="90"/>
        <end position="164"/>
    </location>
</feature>
<evidence type="ECO:0000256" key="1">
    <source>
        <dbReference type="ARBA" id="ARBA00009356"/>
    </source>
</evidence>
<dbReference type="Gene3D" id="3.90.930.12">
    <property type="entry name" value="Ribosomal protein L6, alpha-beta domain"/>
    <property type="match status" value="2"/>
</dbReference>
<comment type="function">
    <text evidence="4 6">This protein binds to the 23S rRNA, and is important in its secondary structure. It is located near the subunit interface in the base of the L7/L12 stalk, and near the tRNA binding site of the peptidyltransferase center.</text>
</comment>
<evidence type="ECO:0000259" key="7">
    <source>
        <dbReference type="Pfam" id="PF00347"/>
    </source>
</evidence>
<dbReference type="EMBL" id="SGBD01000001">
    <property type="protein sequence ID" value="RZD15154.1"/>
    <property type="molecule type" value="Genomic_DNA"/>
</dbReference>
<dbReference type="AlphaFoldDB" id="A0A519BD12"/>
<comment type="subunit">
    <text evidence="4">Part of the 50S ribosomal subunit.</text>
</comment>
<dbReference type="SUPFAM" id="SSF56053">
    <property type="entry name" value="Ribosomal protein L6"/>
    <property type="match status" value="2"/>
</dbReference>
<proteinExistence type="inferred from homology"/>
<dbReference type="FunFam" id="3.90.930.12:FF:000001">
    <property type="entry name" value="50S ribosomal protein L6"/>
    <property type="match status" value="1"/>
</dbReference>
<evidence type="ECO:0000313" key="9">
    <source>
        <dbReference type="Proteomes" id="UP000320813"/>
    </source>
</evidence>
<sequence>MSRIGKKAIEIPKNVSAGIAGNLFTCTGPLGKLTKKLPEGVIVKIDGSSISVALKDDNRDFEKYTGLTRTIIANSISGVVNGFTKELEIVGVGYRAEIKSKNLSLNLGFSHPISFIIPEGIGISVEKNTLLKISGYDKELVGFVASRIRSLRKPEPYKGKGIKYSSEIIKRKVGKASGK</sequence>
<comment type="caution">
    <text evidence="8">The sequence shown here is derived from an EMBL/GenBank/DDBJ whole genome shotgun (WGS) entry which is preliminary data.</text>
</comment>
<evidence type="ECO:0000256" key="4">
    <source>
        <dbReference type="HAMAP-Rule" id="MF_01365"/>
    </source>
</evidence>
<dbReference type="GO" id="GO:0019843">
    <property type="term" value="F:rRNA binding"/>
    <property type="evidence" value="ECO:0007669"/>
    <property type="project" value="UniProtKB-UniRule"/>
</dbReference>
<dbReference type="HAMAP" id="MF_01365_B">
    <property type="entry name" value="Ribosomal_uL6_B"/>
    <property type="match status" value="1"/>
</dbReference>
<dbReference type="InterPro" id="IPR020040">
    <property type="entry name" value="Ribosomal_uL6_a/b-dom"/>
</dbReference>
<dbReference type="InterPro" id="IPR019906">
    <property type="entry name" value="Ribosomal_uL6_bac-type"/>
</dbReference>
<dbReference type="PANTHER" id="PTHR11655:SF14">
    <property type="entry name" value="LARGE RIBOSOMAL SUBUNIT PROTEIN UL6M"/>
    <property type="match status" value="1"/>
</dbReference>
<name>A0A519BD12_9DELT</name>
<feature type="domain" description="Large ribosomal subunit protein uL6 alpha-beta" evidence="7">
    <location>
        <begin position="11"/>
        <end position="81"/>
    </location>
</feature>
<dbReference type="PRINTS" id="PR00059">
    <property type="entry name" value="RIBOSOMALL6"/>
</dbReference>
<accession>A0A519BD12</accession>
<keyword evidence="2 4" id="KW-0689">Ribosomal protein</keyword>
<evidence type="ECO:0000256" key="3">
    <source>
        <dbReference type="ARBA" id="ARBA00023274"/>
    </source>
</evidence>
<evidence type="ECO:0000313" key="8">
    <source>
        <dbReference type="EMBL" id="RZD15154.1"/>
    </source>
</evidence>
<evidence type="ECO:0000256" key="2">
    <source>
        <dbReference type="ARBA" id="ARBA00022980"/>
    </source>
</evidence>
<keyword evidence="4 6" id="KW-0694">RNA-binding</keyword>
<dbReference type="PROSITE" id="PS00525">
    <property type="entry name" value="RIBOSOMAL_L6_1"/>
    <property type="match status" value="1"/>
</dbReference>
<evidence type="ECO:0000256" key="5">
    <source>
        <dbReference type="RuleBase" id="RU003869"/>
    </source>
</evidence>
<dbReference type="InterPro" id="IPR000702">
    <property type="entry name" value="Ribosomal_uL6-like"/>
</dbReference>
<dbReference type="GO" id="GO:0002181">
    <property type="term" value="P:cytoplasmic translation"/>
    <property type="evidence" value="ECO:0007669"/>
    <property type="project" value="TreeGrafter"/>
</dbReference>
<dbReference type="GO" id="GO:0003735">
    <property type="term" value="F:structural constituent of ribosome"/>
    <property type="evidence" value="ECO:0007669"/>
    <property type="project" value="UniProtKB-UniRule"/>
</dbReference>
<dbReference type="PIRSF" id="PIRSF002162">
    <property type="entry name" value="Ribosomal_L6"/>
    <property type="match status" value="1"/>
</dbReference>
<comment type="similarity">
    <text evidence="1 4 5">Belongs to the universal ribosomal protein uL6 family.</text>
</comment>
<keyword evidence="4 6" id="KW-0699">rRNA-binding</keyword>
<reference evidence="8 9" key="1">
    <citation type="submission" date="2019-01" db="EMBL/GenBank/DDBJ databases">
        <title>Insights into ecological role of a new deltaproteobacterial order Candidatus Sinidesulfobacterales (Sva0485) by metagenomics and metatranscriptomics.</title>
        <authorList>
            <person name="Tan S."/>
            <person name="Liu J."/>
            <person name="Fang Y."/>
            <person name="Hedlund B.P."/>
            <person name="Lian Z.H."/>
            <person name="Huang L.Y."/>
            <person name="Li J.T."/>
            <person name="Huang L.N."/>
            <person name="Li W.J."/>
            <person name="Jiang H.C."/>
            <person name="Dong H.L."/>
            <person name="Shu W.S."/>
        </authorList>
    </citation>
    <scope>NUCLEOTIDE SEQUENCE [LARGE SCALE GENOMIC DNA]</scope>
    <source>
        <strain evidence="8">AP3</strain>
    </source>
</reference>
<protein>
    <recommendedName>
        <fullName evidence="4">Large ribosomal subunit protein uL6</fullName>
    </recommendedName>
</protein>
<keyword evidence="3 4" id="KW-0687">Ribonucleoprotein</keyword>
<dbReference type="PANTHER" id="PTHR11655">
    <property type="entry name" value="60S/50S RIBOSOMAL PROTEIN L6/L9"/>
    <property type="match status" value="1"/>
</dbReference>
<dbReference type="Proteomes" id="UP000320813">
    <property type="component" value="Unassembled WGS sequence"/>
</dbReference>
<dbReference type="InterPro" id="IPR036789">
    <property type="entry name" value="Ribosomal_uL6-like_a/b-dom_sf"/>
</dbReference>
<dbReference type="GO" id="GO:0022625">
    <property type="term" value="C:cytosolic large ribosomal subunit"/>
    <property type="evidence" value="ECO:0007669"/>
    <property type="project" value="UniProtKB-UniRule"/>
</dbReference>
<dbReference type="NCBIfam" id="TIGR03654">
    <property type="entry name" value="L6_bact"/>
    <property type="match status" value="1"/>
</dbReference>
<gene>
    <name evidence="4" type="primary">rplF</name>
    <name evidence="8" type="ORF">EVJ47_02455</name>
</gene>
<dbReference type="InterPro" id="IPR002358">
    <property type="entry name" value="Ribosomal_uL6_CS"/>
</dbReference>
<organism evidence="8 9">
    <name type="scientific">Candidatus Acidulodesulfobacterium ferriphilum</name>
    <dbReference type="NCBI Taxonomy" id="2597223"/>
    <lineage>
        <taxon>Bacteria</taxon>
        <taxon>Deltaproteobacteria</taxon>
        <taxon>Candidatus Acidulodesulfobacterales</taxon>
        <taxon>Candidatus Acidulodesulfobacterium</taxon>
    </lineage>
</organism>